<evidence type="ECO:0000256" key="1">
    <source>
        <dbReference type="SAM" id="Coils"/>
    </source>
</evidence>
<sequence>MPPPPIVPQVLPLLLPYLQALEQEWMAQPADRRVPTLPSVSGKVNLAEIVRVLGLNPNWDQHFHHKKDLSGPVNALARAQGLEGIGSRSAKAEPEDAVKKVIARQGGDNKRLAEQLAEAQAVIIRQQREIVSLKAQLGLVQDSGVVLRTAPVRTA</sequence>
<comment type="caution">
    <text evidence="2">The sequence shown here is derived from an EMBL/GenBank/DDBJ whole genome shotgun (WGS) entry which is preliminary data.</text>
</comment>
<accession>A0ABS1FDX7</accession>
<evidence type="ECO:0008006" key="4">
    <source>
        <dbReference type="Google" id="ProtNLM"/>
    </source>
</evidence>
<proteinExistence type="predicted"/>
<evidence type="ECO:0000313" key="3">
    <source>
        <dbReference type="Proteomes" id="UP000652760"/>
    </source>
</evidence>
<dbReference type="Proteomes" id="UP000652760">
    <property type="component" value="Unassembled WGS sequence"/>
</dbReference>
<protein>
    <recommendedName>
        <fullName evidence="4">Transposase</fullName>
    </recommendedName>
</protein>
<evidence type="ECO:0000313" key="2">
    <source>
        <dbReference type="EMBL" id="MBK1841656.1"/>
    </source>
</evidence>
<keyword evidence="3" id="KW-1185">Reference proteome</keyword>
<name>A0ABS1FDX7_9PROT</name>
<dbReference type="RefSeq" id="WP_200198285.1">
    <property type="nucleotide sequence ID" value="NZ_JAENHM010000073.1"/>
</dbReference>
<feature type="coiled-coil region" evidence="1">
    <location>
        <begin position="109"/>
        <end position="136"/>
    </location>
</feature>
<reference evidence="3" key="1">
    <citation type="submission" date="2021-01" db="EMBL/GenBank/DDBJ databases">
        <title>Genome public.</title>
        <authorList>
            <person name="Liu C."/>
            <person name="Sun Q."/>
        </authorList>
    </citation>
    <scope>NUCLEOTIDE SEQUENCE [LARGE SCALE GENOMIC DNA]</scope>
    <source>
        <strain evidence="3">YIM B02556</strain>
    </source>
</reference>
<gene>
    <name evidence="2" type="ORF">JHL17_30080</name>
</gene>
<keyword evidence="1" id="KW-0175">Coiled coil</keyword>
<organism evidence="2 3">
    <name type="scientific">Azospirillum endophyticum</name>
    <dbReference type="NCBI Taxonomy" id="2800326"/>
    <lineage>
        <taxon>Bacteria</taxon>
        <taxon>Pseudomonadati</taxon>
        <taxon>Pseudomonadota</taxon>
        <taxon>Alphaproteobacteria</taxon>
        <taxon>Rhodospirillales</taxon>
        <taxon>Azospirillaceae</taxon>
        <taxon>Azospirillum</taxon>
    </lineage>
</organism>
<dbReference type="EMBL" id="JAENHM010000073">
    <property type="protein sequence ID" value="MBK1841656.1"/>
    <property type="molecule type" value="Genomic_DNA"/>
</dbReference>